<dbReference type="InterPro" id="IPR000515">
    <property type="entry name" value="MetI-like"/>
</dbReference>
<dbReference type="Gene3D" id="1.10.3720.10">
    <property type="entry name" value="MetI-like"/>
    <property type="match status" value="1"/>
</dbReference>
<keyword evidence="2 7" id="KW-0813">Transport</keyword>
<feature type="transmembrane region" description="Helical" evidence="7">
    <location>
        <begin position="156"/>
        <end position="176"/>
    </location>
</feature>
<keyword evidence="6 7" id="KW-0472">Membrane</keyword>
<reference evidence="9 10" key="1">
    <citation type="submission" date="2017-11" db="EMBL/GenBank/DDBJ databases">
        <title>Evolution of Phototrophy in the Chloroflexi Phylum Driven by Horizontal Gene Transfer.</title>
        <authorList>
            <person name="Ward L.M."/>
            <person name="Hemp J."/>
            <person name="Shih P.M."/>
            <person name="Mcglynn S.E."/>
            <person name="Fischer W."/>
        </authorList>
    </citation>
    <scope>NUCLEOTIDE SEQUENCE [LARGE SCALE GENOMIC DNA]</scope>
    <source>
        <strain evidence="9">JP3_13</strain>
    </source>
</reference>
<keyword evidence="3" id="KW-1003">Cell membrane</keyword>
<feature type="transmembrane region" description="Helical" evidence="7">
    <location>
        <begin position="251"/>
        <end position="272"/>
    </location>
</feature>
<feature type="transmembrane region" description="Helical" evidence="7">
    <location>
        <begin position="281"/>
        <end position="301"/>
    </location>
</feature>
<dbReference type="CDD" id="cd06261">
    <property type="entry name" value="TM_PBP2"/>
    <property type="match status" value="1"/>
</dbReference>
<organism evidence="9 10">
    <name type="scientific">Candidatus Thermofonsia Clade 1 bacterium</name>
    <dbReference type="NCBI Taxonomy" id="2364210"/>
    <lineage>
        <taxon>Bacteria</taxon>
        <taxon>Bacillati</taxon>
        <taxon>Chloroflexota</taxon>
        <taxon>Candidatus Thermofontia</taxon>
        <taxon>Candidatus Thermofonsia Clade 1</taxon>
    </lineage>
</organism>
<dbReference type="PANTHER" id="PTHR30193:SF37">
    <property type="entry name" value="INNER MEMBRANE ABC TRANSPORTER PERMEASE PROTEIN YCJO"/>
    <property type="match status" value="1"/>
</dbReference>
<feature type="transmembrane region" description="Helical" evidence="7">
    <location>
        <begin position="51"/>
        <end position="76"/>
    </location>
</feature>
<keyword evidence="4 7" id="KW-0812">Transmembrane</keyword>
<evidence type="ECO:0000259" key="8">
    <source>
        <dbReference type="PROSITE" id="PS50928"/>
    </source>
</evidence>
<feature type="transmembrane region" description="Helical" evidence="7">
    <location>
        <begin position="20"/>
        <end position="39"/>
    </location>
</feature>
<dbReference type="AlphaFoldDB" id="A0A2M8PIF2"/>
<dbReference type="EMBL" id="PGTM01000006">
    <property type="protein sequence ID" value="PJF37321.1"/>
    <property type="molecule type" value="Genomic_DNA"/>
</dbReference>
<evidence type="ECO:0000256" key="2">
    <source>
        <dbReference type="ARBA" id="ARBA00022448"/>
    </source>
</evidence>
<sequence>MEITTSRRLTFSLARGVQQLLSLPLMGALYLLDAVIGSIERLIGHKRMPYLFVLPNMAIFAIFILLPLLLNFFFAFTGGTSIIPENRPWVGLGNFERLFACEDITNVSTCREDVFFFAVRNTFLFVIVEVPSMVVLAMLIALALNRDIRLRGFFRSAFFFPVLLSPVVVALVWKWMLQTRGGLINTLLGFFGIAPIEFVLDGNWMMFWSIFVSVWAQVGFYALILLAGLQGIPPVLYEAAEIDGASELQRFWKVTLPMLRPTLLVVLVLSLIRGVQMFDHVYVLTGGGPGTATVLTVQYIYRTAFEPPNNWGMAAAVSLMLAAVLAMLTVIQLILNRRQTEAL</sequence>
<comment type="caution">
    <text evidence="9">The sequence shown here is derived from an EMBL/GenBank/DDBJ whole genome shotgun (WGS) entry which is preliminary data.</text>
</comment>
<feature type="transmembrane region" description="Helical" evidence="7">
    <location>
        <begin position="313"/>
        <end position="335"/>
    </location>
</feature>
<dbReference type="GO" id="GO:0005886">
    <property type="term" value="C:plasma membrane"/>
    <property type="evidence" value="ECO:0007669"/>
    <property type="project" value="UniProtKB-SubCell"/>
</dbReference>
<dbReference type="InterPro" id="IPR035906">
    <property type="entry name" value="MetI-like_sf"/>
</dbReference>
<protein>
    <submittedName>
        <fullName evidence="9">Sugar ABC transporter permease</fullName>
    </submittedName>
</protein>
<feature type="transmembrane region" description="Helical" evidence="7">
    <location>
        <begin position="207"/>
        <end position="231"/>
    </location>
</feature>
<feature type="domain" description="ABC transmembrane type-1" evidence="8">
    <location>
        <begin position="119"/>
        <end position="332"/>
    </location>
</feature>
<name>A0A2M8PIF2_9CHLR</name>
<comment type="similarity">
    <text evidence="7">Belongs to the binding-protein-dependent transport system permease family.</text>
</comment>
<evidence type="ECO:0000256" key="4">
    <source>
        <dbReference type="ARBA" id="ARBA00022692"/>
    </source>
</evidence>
<evidence type="ECO:0000313" key="9">
    <source>
        <dbReference type="EMBL" id="PJF37321.1"/>
    </source>
</evidence>
<evidence type="ECO:0000256" key="5">
    <source>
        <dbReference type="ARBA" id="ARBA00022989"/>
    </source>
</evidence>
<feature type="transmembrane region" description="Helical" evidence="7">
    <location>
        <begin position="123"/>
        <end position="144"/>
    </location>
</feature>
<comment type="subcellular location">
    <subcellularLocation>
        <location evidence="1 7">Cell membrane</location>
        <topology evidence="1 7">Multi-pass membrane protein</topology>
    </subcellularLocation>
</comment>
<dbReference type="GO" id="GO:0055085">
    <property type="term" value="P:transmembrane transport"/>
    <property type="evidence" value="ECO:0007669"/>
    <property type="project" value="InterPro"/>
</dbReference>
<keyword evidence="5 7" id="KW-1133">Transmembrane helix</keyword>
<dbReference type="Pfam" id="PF00528">
    <property type="entry name" value="BPD_transp_1"/>
    <property type="match status" value="1"/>
</dbReference>
<dbReference type="SUPFAM" id="SSF161098">
    <property type="entry name" value="MetI-like"/>
    <property type="match status" value="1"/>
</dbReference>
<evidence type="ECO:0000256" key="3">
    <source>
        <dbReference type="ARBA" id="ARBA00022475"/>
    </source>
</evidence>
<dbReference type="PROSITE" id="PS50928">
    <property type="entry name" value="ABC_TM1"/>
    <property type="match status" value="1"/>
</dbReference>
<gene>
    <name evidence="9" type="ORF">CUN49_01005</name>
</gene>
<evidence type="ECO:0000313" key="10">
    <source>
        <dbReference type="Proteomes" id="UP000229681"/>
    </source>
</evidence>
<feature type="transmembrane region" description="Helical" evidence="7">
    <location>
        <begin position="182"/>
        <end position="200"/>
    </location>
</feature>
<dbReference type="Proteomes" id="UP000229681">
    <property type="component" value="Unassembled WGS sequence"/>
</dbReference>
<evidence type="ECO:0000256" key="1">
    <source>
        <dbReference type="ARBA" id="ARBA00004651"/>
    </source>
</evidence>
<evidence type="ECO:0000256" key="6">
    <source>
        <dbReference type="ARBA" id="ARBA00023136"/>
    </source>
</evidence>
<accession>A0A2M8PIF2</accession>
<dbReference type="PANTHER" id="PTHR30193">
    <property type="entry name" value="ABC TRANSPORTER PERMEASE PROTEIN"/>
    <property type="match status" value="1"/>
</dbReference>
<evidence type="ECO:0000256" key="7">
    <source>
        <dbReference type="RuleBase" id="RU363032"/>
    </source>
</evidence>
<proteinExistence type="inferred from homology"/>
<dbReference type="InterPro" id="IPR051393">
    <property type="entry name" value="ABC_transporter_permease"/>
</dbReference>